<proteinExistence type="predicted"/>
<organism evidence="2 3">
    <name type="scientific">Phaeosphaeria nodorum (strain SN15 / ATCC MYA-4574 / FGSC 10173)</name>
    <name type="common">Glume blotch fungus</name>
    <name type="synonym">Parastagonospora nodorum</name>
    <dbReference type="NCBI Taxonomy" id="321614"/>
    <lineage>
        <taxon>Eukaryota</taxon>
        <taxon>Fungi</taxon>
        <taxon>Dikarya</taxon>
        <taxon>Ascomycota</taxon>
        <taxon>Pezizomycotina</taxon>
        <taxon>Dothideomycetes</taxon>
        <taxon>Pleosporomycetidae</taxon>
        <taxon>Pleosporales</taxon>
        <taxon>Pleosporineae</taxon>
        <taxon>Phaeosphaeriaceae</taxon>
        <taxon>Parastagonospora</taxon>
    </lineage>
</organism>
<evidence type="ECO:0000313" key="3">
    <source>
        <dbReference type="Proteomes" id="UP000663193"/>
    </source>
</evidence>
<reference evidence="3" key="1">
    <citation type="journal article" date="2021" name="BMC Genomics">
        <title>Chromosome-level genome assembly and manually-curated proteome of model necrotroph Parastagonospora nodorum Sn15 reveals a genome-wide trove of candidate effector homologs, and redundancy of virulence-related functions within an accessory chromosome.</title>
        <authorList>
            <person name="Bertazzoni S."/>
            <person name="Jones D.A.B."/>
            <person name="Phan H.T."/>
            <person name="Tan K.-C."/>
            <person name="Hane J.K."/>
        </authorList>
    </citation>
    <scope>NUCLEOTIDE SEQUENCE [LARGE SCALE GENOMIC DNA]</scope>
    <source>
        <strain evidence="3">SN15 / ATCC MYA-4574 / FGSC 10173)</strain>
    </source>
</reference>
<feature type="region of interest" description="Disordered" evidence="1">
    <location>
        <begin position="23"/>
        <end position="100"/>
    </location>
</feature>
<accession>A0A7U2I533</accession>
<evidence type="ECO:0000256" key="1">
    <source>
        <dbReference type="SAM" id="MobiDB-lite"/>
    </source>
</evidence>
<evidence type="ECO:0000313" key="2">
    <source>
        <dbReference type="EMBL" id="QRD01999.1"/>
    </source>
</evidence>
<dbReference type="VEuPathDB" id="FungiDB:JI435_417430"/>
<feature type="compositionally biased region" description="Polar residues" evidence="1">
    <location>
        <begin position="91"/>
        <end position="100"/>
    </location>
</feature>
<protein>
    <submittedName>
        <fullName evidence="2">Uncharacterized protein</fullName>
    </submittedName>
</protein>
<dbReference type="Proteomes" id="UP000663193">
    <property type="component" value="Chromosome 13"/>
</dbReference>
<sequence>MIPNTSSIQRMKSRDLPIYRLPEPFLYSQKPRPPTLTKNHPHLKAQKQNTYHPIPRRTRMHEHPDSSSQSWNHTRHNPRHDSHAECVIPPSQISKTNLIT</sequence>
<keyword evidence="3" id="KW-1185">Reference proteome</keyword>
<name>A0A7U2I533_PHANO</name>
<dbReference type="AlphaFoldDB" id="A0A7U2I533"/>
<gene>
    <name evidence="2" type="ORF">JI435_417430</name>
</gene>
<dbReference type="EMBL" id="CP069035">
    <property type="protein sequence ID" value="QRD01999.1"/>
    <property type="molecule type" value="Genomic_DNA"/>
</dbReference>